<comment type="catalytic activity">
    <reaction evidence="8">
        <text>[DNA-directed RNA polymerase] + ATP = phospho-[DNA-directed RNA polymerase] + ADP + H(+)</text>
        <dbReference type="Rhea" id="RHEA:10216"/>
        <dbReference type="Rhea" id="RHEA-COMP:11321"/>
        <dbReference type="Rhea" id="RHEA-COMP:11322"/>
        <dbReference type="ChEBI" id="CHEBI:15378"/>
        <dbReference type="ChEBI" id="CHEBI:30616"/>
        <dbReference type="ChEBI" id="CHEBI:43176"/>
        <dbReference type="ChEBI" id="CHEBI:68546"/>
        <dbReference type="ChEBI" id="CHEBI:456216"/>
        <dbReference type="EC" id="2.7.11.23"/>
    </reaction>
</comment>
<name>A0AAV8QQH7_ENSVE</name>
<dbReference type="SUPFAM" id="SSF56112">
    <property type="entry name" value="Protein kinase-like (PK-like)"/>
    <property type="match status" value="1"/>
</dbReference>
<dbReference type="GO" id="GO:0005524">
    <property type="term" value="F:ATP binding"/>
    <property type="evidence" value="ECO:0007669"/>
    <property type="project" value="UniProtKB-UniRule"/>
</dbReference>
<dbReference type="Gene3D" id="3.30.200.20">
    <property type="entry name" value="Phosphorylase Kinase, domain 1"/>
    <property type="match status" value="1"/>
</dbReference>
<dbReference type="FunFam" id="3.30.200.20:FF:000021">
    <property type="entry name" value="probable serine/threonine-protein kinase At1g54610"/>
    <property type="match status" value="1"/>
</dbReference>
<dbReference type="EMBL" id="JAQQAF010000006">
    <property type="protein sequence ID" value="KAJ8476923.1"/>
    <property type="molecule type" value="Genomic_DNA"/>
</dbReference>
<evidence type="ECO:0000313" key="13">
    <source>
        <dbReference type="Proteomes" id="UP001222027"/>
    </source>
</evidence>
<dbReference type="EC" id="2.7.11.23" evidence="2"/>
<feature type="compositionally biased region" description="Basic and acidic residues" evidence="10">
    <location>
        <begin position="642"/>
        <end position="656"/>
    </location>
</feature>
<dbReference type="Gene3D" id="1.10.510.10">
    <property type="entry name" value="Transferase(Phosphotransferase) domain 1"/>
    <property type="match status" value="1"/>
</dbReference>
<evidence type="ECO:0000256" key="10">
    <source>
        <dbReference type="SAM" id="MobiDB-lite"/>
    </source>
</evidence>
<evidence type="ECO:0000256" key="7">
    <source>
        <dbReference type="ARBA" id="ARBA00022840"/>
    </source>
</evidence>
<evidence type="ECO:0000256" key="5">
    <source>
        <dbReference type="ARBA" id="ARBA00022741"/>
    </source>
</evidence>
<dbReference type="InterPro" id="IPR011009">
    <property type="entry name" value="Kinase-like_dom_sf"/>
</dbReference>
<keyword evidence="6" id="KW-0418">Kinase</keyword>
<dbReference type="AlphaFoldDB" id="A0AAV8QQH7"/>
<dbReference type="PROSITE" id="PS00107">
    <property type="entry name" value="PROTEIN_KINASE_ATP"/>
    <property type="match status" value="1"/>
</dbReference>
<dbReference type="PANTHER" id="PTHR24056:SF481">
    <property type="entry name" value="OS02G0559300 PROTEIN"/>
    <property type="match status" value="1"/>
</dbReference>
<dbReference type="Pfam" id="PF00069">
    <property type="entry name" value="Pkinase"/>
    <property type="match status" value="1"/>
</dbReference>
<dbReference type="GO" id="GO:0005634">
    <property type="term" value="C:nucleus"/>
    <property type="evidence" value="ECO:0007669"/>
    <property type="project" value="TreeGrafter"/>
</dbReference>
<keyword evidence="5 9" id="KW-0547">Nucleotide-binding</keyword>
<evidence type="ECO:0000256" key="6">
    <source>
        <dbReference type="ARBA" id="ARBA00022777"/>
    </source>
</evidence>
<dbReference type="InterPro" id="IPR017441">
    <property type="entry name" value="Protein_kinase_ATP_BS"/>
</dbReference>
<gene>
    <name evidence="12" type="ORF">OPV22_020650</name>
</gene>
<evidence type="ECO:0000256" key="9">
    <source>
        <dbReference type="PROSITE-ProRule" id="PRU10141"/>
    </source>
</evidence>
<evidence type="ECO:0000256" key="2">
    <source>
        <dbReference type="ARBA" id="ARBA00012409"/>
    </source>
</evidence>
<proteinExistence type="inferred from homology"/>
<organism evidence="12 13">
    <name type="scientific">Ensete ventricosum</name>
    <name type="common">Abyssinian banana</name>
    <name type="synonym">Musa ensete</name>
    <dbReference type="NCBI Taxonomy" id="4639"/>
    <lineage>
        <taxon>Eukaryota</taxon>
        <taxon>Viridiplantae</taxon>
        <taxon>Streptophyta</taxon>
        <taxon>Embryophyta</taxon>
        <taxon>Tracheophyta</taxon>
        <taxon>Spermatophyta</taxon>
        <taxon>Magnoliopsida</taxon>
        <taxon>Liliopsida</taxon>
        <taxon>Zingiberales</taxon>
        <taxon>Musaceae</taxon>
        <taxon>Ensete</taxon>
    </lineage>
</organism>
<feature type="region of interest" description="Disordered" evidence="10">
    <location>
        <begin position="537"/>
        <end position="574"/>
    </location>
</feature>
<sequence>MIWRSLLQPVPPVIPASSCRWHWSIPGGFGRIVFVRFECRDHPVFLLMGCICSKDIYLEEGAAIHRNKSLSRLATLTNKDEDNAATILSLSLDQREKKVAAVTDRTRKVQAHQRQATADVGAHREGSEAIGVSSTIQENLRIVDVPSGSAREHVAAGWPSWLVSVAGEAVKGWLPRRANSFEKLDKIGQGTYSNVYRARDLETGKIVALKKVRFFNMDPESVRFMAREIHILRKLDHPNVIKLEGIVTSRMSCNLYLVFEYMEHDLAGLAARPGIKFSLPQIKCYMRQLLEGLAHCHSHRILHRDIKGSNLLIDDNGILRIADFGLATFFRPDQKQQLTCRVVTLWYRPPELLLGATEYGAAVDLWSTGCILAEVLAGKPIMPGRTEVEQLHKIFKLCGSPSDEYWRRSKLPHATVFKPQHQYKRCVAETFKDFPPSALALLDSLLTIEPAKRGTATSALGSEFFLTKPFACDPSSLPKYPPSKEYDAKLAAEARRQRAEVAHGRGSECVRLGRRESKGLPVLDDNVAQKWRVQANPKSISEKYDPQDDSVSGFPIEPPGGASQNGFFQSGVHPNAFGSSRSKRVYHEELQPVPSRTYSSLRVPNDPQLKTQRSYRPQSGVADFADISGSYAARSTATSRCSRLDVAKPSEKHALDRPSSSHKKDGTIGRKDSTSGYGTRIKRIHYSGPLMPRGGNIEDMLKEHERQIQETVRKARLDKIKNKK</sequence>
<comment type="caution">
    <text evidence="12">The sequence shown here is derived from an EMBL/GenBank/DDBJ whole genome shotgun (WGS) entry which is preliminary data.</text>
</comment>
<evidence type="ECO:0000256" key="1">
    <source>
        <dbReference type="ARBA" id="ARBA00006485"/>
    </source>
</evidence>
<evidence type="ECO:0000256" key="3">
    <source>
        <dbReference type="ARBA" id="ARBA00022527"/>
    </source>
</evidence>
<dbReference type="GO" id="GO:0008353">
    <property type="term" value="F:RNA polymerase II CTD heptapeptide repeat kinase activity"/>
    <property type="evidence" value="ECO:0007669"/>
    <property type="project" value="UniProtKB-EC"/>
</dbReference>
<dbReference type="GO" id="GO:0032968">
    <property type="term" value="P:positive regulation of transcription elongation by RNA polymerase II"/>
    <property type="evidence" value="ECO:0007669"/>
    <property type="project" value="TreeGrafter"/>
</dbReference>
<protein>
    <recommendedName>
        <fullName evidence="2">[RNA-polymerase]-subunit kinase</fullName>
        <ecNumber evidence="2">2.7.11.23</ecNumber>
    </recommendedName>
</protein>
<evidence type="ECO:0000256" key="4">
    <source>
        <dbReference type="ARBA" id="ARBA00022679"/>
    </source>
</evidence>
<feature type="compositionally biased region" description="Basic and acidic residues" evidence="10">
    <location>
        <begin position="662"/>
        <end position="673"/>
    </location>
</feature>
<dbReference type="CDD" id="cd07840">
    <property type="entry name" value="STKc_CDK9_like"/>
    <property type="match status" value="1"/>
</dbReference>
<dbReference type="FunFam" id="1.10.510.10:FF:000043">
    <property type="entry name" value="probable serine/threonine-protein kinase At1g54610"/>
    <property type="match status" value="1"/>
</dbReference>
<feature type="domain" description="Protein kinase" evidence="11">
    <location>
        <begin position="181"/>
        <end position="465"/>
    </location>
</feature>
<dbReference type="PANTHER" id="PTHR24056">
    <property type="entry name" value="CELL DIVISION PROTEIN KINASE"/>
    <property type="match status" value="1"/>
</dbReference>
<dbReference type="PROSITE" id="PS50011">
    <property type="entry name" value="PROTEIN_KINASE_DOM"/>
    <property type="match status" value="1"/>
</dbReference>
<comment type="similarity">
    <text evidence="1">Belongs to the protein kinase superfamily. CMGC Ser/Thr protein kinase family. CDC2/CDKX subfamily.</text>
</comment>
<dbReference type="InterPro" id="IPR050108">
    <property type="entry name" value="CDK"/>
</dbReference>
<keyword evidence="7 9" id="KW-0067">ATP-binding</keyword>
<feature type="region of interest" description="Disordered" evidence="10">
    <location>
        <begin position="642"/>
        <end position="696"/>
    </location>
</feature>
<dbReference type="InterPro" id="IPR000719">
    <property type="entry name" value="Prot_kinase_dom"/>
</dbReference>
<dbReference type="Proteomes" id="UP001222027">
    <property type="component" value="Unassembled WGS sequence"/>
</dbReference>
<keyword evidence="4" id="KW-0808">Transferase</keyword>
<feature type="compositionally biased region" description="Polar residues" evidence="10">
    <location>
        <begin position="594"/>
        <end position="617"/>
    </location>
</feature>
<feature type="binding site" evidence="9">
    <location>
        <position position="210"/>
    </location>
    <ligand>
        <name>ATP</name>
        <dbReference type="ChEBI" id="CHEBI:30616"/>
    </ligand>
</feature>
<accession>A0AAV8QQH7</accession>
<reference evidence="12 13" key="1">
    <citation type="submission" date="2022-12" db="EMBL/GenBank/DDBJ databases">
        <title>Chromosome-scale assembly of the Ensete ventricosum genome.</title>
        <authorList>
            <person name="Dussert Y."/>
            <person name="Stocks J."/>
            <person name="Wendawek A."/>
            <person name="Woldeyes F."/>
            <person name="Nichols R.A."/>
            <person name="Borrell J.S."/>
        </authorList>
    </citation>
    <scope>NUCLEOTIDE SEQUENCE [LARGE SCALE GENOMIC DNA]</scope>
    <source>
        <strain evidence="13">cv. Maze</strain>
        <tissue evidence="12">Seeds</tissue>
    </source>
</reference>
<evidence type="ECO:0000259" key="11">
    <source>
        <dbReference type="PROSITE" id="PS50011"/>
    </source>
</evidence>
<dbReference type="GO" id="GO:0000307">
    <property type="term" value="C:cyclin-dependent protein kinase holoenzyme complex"/>
    <property type="evidence" value="ECO:0007669"/>
    <property type="project" value="TreeGrafter"/>
</dbReference>
<keyword evidence="13" id="KW-1185">Reference proteome</keyword>
<dbReference type="SMART" id="SM00220">
    <property type="entry name" value="S_TKc"/>
    <property type="match status" value="1"/>
</dbReference>
<keyword evidence="3" id="KW-0723">Serine/threonine-protein kinase</keyword>
<dbReference type="InterPro" id="IPR008271">
    <property type="entry name" value="Ser/Thr_kinase_AS"/>
</dbReference>
<evidence type="ECO:0000256" key="8">
    <source>
        <dbReference type="ARBA" id="ARBA00049280"/>
    </source>
</evidence>
<dbReference type="PROSITE" id="PS00108">
    <property type="entry name" value="PROTEIN_KINASE_ST"/>
    <property type="match status" value="1"/>
</dbReference>
<feature type="region of interest" description="Disordered" evidence="10">
    <location>
        <begin position="591"/>
        <end position="620"/>
    </location>
</feature>
<evidence type="ECO:0000313" key="12">
    <source>
        <dbReference type="EMBL" id="KAJ8476923.1"/>
    </source>
</evidence>